<evidence type="ECO:0000259" key="2">
    <source>
        <dbReference type="Pfam" id="PF13843"/>
    </source>
</evidence>
<protein>
    <submittedName>
        <fullName evidence="3">Putative tick transposon</fullName>
    </submittedName>
</protein>
<evidence type="ECO:0000259" key="1">
    <source>
        <dbReference type="Pfam" id="PF13842"/>
    </source>
</evidence>
<organism evidence="3">
    <name type="scientific">Amblyomma aureolatum</name>
    <dbReference type="NCBI Taxonomy" id="187763"/>
    <lineage>
        <taxon>Eukaryota</taxon>
        <taxon>Metazoa</taxon>
        <taxon>Ecdysozoa</taxon>
        <taxon>Arthropoda</taxon>
        <taxon>Chelicerata</taxon>
        <taxon>Arachnida</taxon>
        <taxon>Acari</taxon>
        <taxon>Parasitiformes</taxon>
        <taxon>Ixodida</taxon>
        <taxon>Ixodoidea</taxon>
        <taxon>Ixodidae</taxon>
        <taxon>Amblyomminae</taxon>
        <taxon>Amblyomma</taxon>
    </lineage>
</organism>
<feature type="non-terminal residue" evidence="3">
    <location>
        <position position="1"/>
    </location>
</feature>
<dbReference type="PANTHER" id="PTHR46599">
    <property type="entry name" value="PIGGYBAC TRANSPOSABLE ELEMENT-DERIVED PROTEIN 4"/>
    <property type="match status" value="1"/>
</dbReference>
<accession>A0A1E1XG51</accession>
<dbReference type="PANTHER" id="PTHR46599:SF3">
    <property type="entry name" value="PIGGYBAC TRANSPOSABLE ELEMENT-DERIVED PROTEIN 4"/>
    <property type="match status" value="1"/>
</dbReference>
<feature type="domain" description="PiggyBac transposable element-derived protein 4 C-terminal zinc-finger" evidence="1">
    <location>
        <begin position="190"/>
        <end position="234"/>
    </location>
</feature>
<dbReference type="Pfam" id="PF13842">
    <property type="entry name" value="zf-Tnp_2"/>
    <property type="match status" value="1"/>
</dbReference>
<name>A0A1E1XG51_9ACAR</name>
<sequence length="239" mass="28001">QSNRTNACGTVRINRKGLPSFKKKLKKGEMQSFHTNSLLALKWCDKREVSMLTTMHGPEMQDSDKVDRATGEKKKKPACVLEYTKKMGLVDRVDMQLSFSESIRKTLKWNKKFFFHLLDMTLLNAFILYRERTGTPVKLAVFRKKVATQILEKYQTEIQRPRRGRRTTDNPLRLTARHFPERVPQTSAQGSRTQRRCHVCANTTRRTKRRADTRFMCAVCDKALCVDPCFKEYHTLKFY</sequence>
<reference evidence="3" key="1">
    <citation type="journal article" date="2017" name="Front. Cell. Infect. Microbiol.">
        <title>The Distinct Transcriptional Response of the Midgut of Amblyomma sculptum and Amblyomma aureolatum Ticks to Rickettsia rickettsii Correlates to Their Differences in Susceptibility to Infection.</title>
        <authorList>
            <person name="Martins L.A."/>
            <person name="Galletti M.F.B.M."/>
            <person name="Ribeiro J.M."/>
            <person name="Fujita A."/>
            <person name="Costa F.B."/>
            <person name="Labruna M.B."/>
            <person name="Daffre S."/>
            <person name="Fogaca A.C."/>
        </authorList>
    </citation>
    <scope>NUCLEOTIDE SEQUENCE</scope>
</reference>
<feature type="domain" description="PiggyBac transposable element-derived protein" evidence="2">
    <location>
        <begin position="3"/>
        <end position="126"/>
    </location>
</feature>
<dbReference type="InterPro" id="IPR029526">
    <property type="entry name" value="PGBD"/>
</dbReference>
<dbReference type="Pfam" id="PF13843">
    <property type="entry name" value="DDE_Tnp_1_7"/>
    <property type="match status" value="1"/>
</dbReference>
<dbReference type="EMBL" id="GFAC01000943">
    <property type="protein sequence ID" value="JAT98245.1"/>
    <property type="molecule type" value="mRNA"/>
</dbReference>
<evidence type="ECO:0000313" key="3">
    <source>
        <dbReference type="EMBL" id="JAT98245.1"/>
    </source>
</evidence>
<proteinExistence type="evidence at transcript level"/>
<dbReference type="InterPro" id="IPR032718">
    <property type="entry name" value="PGBD4_Znf_C"/>
</dbReference>
<dbReference type="AlphaFoldDB" id="A0A1E1XG51"/>